<gene>
    <name evidence="2" type="ORF">COLO4_06928</name>
</gene>
<accession>A0A1R3KLH4</accession>
<keyword evidence="3" id="KW-1185">Reference proteome</keyword>
<evidence type="ECO:0000256" key="1">
    <source>
        <dbReference type="SAM" id="MobiDB-lite"/>
    </source>
</evidence>
<feature type="region of interest" description="Disordered" evidence="1">
    <location>
        <begin position="1"/>
        <end position="34"/>
    </location>
</feature>
<dbReference type="EMBL" id="AWUE01012988">
    <property type="protein sequence ID" value="OMP07931.1"/>
    <property type="molecule type" value="Genomic_DNA"/>
</dbReference>
<evidence type="ECO:0000313" key="2">
    <source>
        <dbReference type="EMBL" id="OMP07931.1"/>
    </source>
</evidence>
<dbReference type="Proteomes" id="UP000187203">
    <property type="component" value="Unassembled WGS sequence"/>
</dbReference>
<name>A0A1R3KLH4_9ROSI</name>
<evidence type="ECO:0000313" key="3">
    <source>
        <dbReference type="Proteomes" id="UP000187203"/>
    </source>
</evidence>
<feature type="compositionally biased region" description="Polar residues" evidence="1">
    <location>
        <begin position="1"/>
        <end position="10"/>
    </location>
</feature>
<proteinExistence type="predicted"/>
<dbReference type="AlphaFoldDB" id="A0A1R3KLH4"/>
<protein>
    <submittedName>
        <fullName evidence="2">Sucrose synthase</fullName>
    </submittedName>
</protein>
<comment type="caution">
    <text evidence="2">The sequence shown here is derived from an EMBL/GenBank/DDBJ whole genome shotgun (WGS) entry which is preliminary data.</text>
</comment>
<organism evidence="2 3">
    <name type="scientific">Corchorus olitorius</name>
    <dbReference type="NCBI Taxonomy" id="93759"/>
    <lineage>
        <taxon>Eukaryota</taxon>
        <taxon>Viridiplantae</taxon>
        <taxon>Streptophyta</taxon>
        <taxon>Embryophyta</taxon>
        <taxon>Tracheophyta</taxon>
        <taxon>Spermatophyta</taxon>
        <taxon>Magnoliopsida</taxon>
        <taxon>eudicotyledons</taxon>
        <taxon>Gunneridae</taxon>
        <taxon>Pentapetalae</taxon>
        <taxon>rosids</taxon>
        <taxon>malvids</taxon>
        <taxon>Malvales</taxon>
        <taxon>Malvaceae</taxon>
        <taxon>Grewioideae</taxon>
        <taxon>Apeibeae</taxon>
        <taxon>Corchorus</taxon>
    </lineage>
</organism>
<reference evidence="3" key="1">
    <citation type="submission" date="2013-09" db="EMBL/GenBank/DDBJ databases">
        <title>Corchorus olitorius genome sequencing.</title>
        <authorList>
            <person name="Alam M."/>
            <person name="Haque M.S."/>
            <person name="Islam M.S."/>
            <person name="Emdad E.M."/>
            <person name="Islam M.M."/>
            <person name="Ahmed B."/>
            <person name="Halim A."/>
            <person name="Hossen Q.M.M."/>
            <person name="Hossain M.Z."/>
            <person name="Ahmed R."/>
            <person name="Khan M.M."/>
            <person name="Islam R."/>
            <person name="Rashid M.M."/>
            <person name="Khan S.A."/>
            <person name="Rahman M.S."/>
            <person name="Alam M."/>
            <person name="Yahiya A.S."/>
            <person name="Khan M.S."/>
            <person name="Azam M.S."/>
            <person name="Haque T."/>
            <person name="Lashkar M.Z.H."/>
            <person name="Akhand A.I."/>
            <person name="Morshed G."/>
            <person name="Roy S."/>
            <person name="Uddin K.S."/>
            <person name="Rabeya T."/>
            <person name="Hossain A.S."/>
            <person name="Chowdhury A."/>
            <person name="Snigdha A.R."/>
            <person name="Mortoza M.S."/>
            <person name="Matin S.A."/>
            <person name="Hoque S.M.E."/>
            <person name="Islam M.K."/>
            <person name="Roy D.K."/>
            <person name="Haider R."/>
            <person name="Moosa M.M."/>
            <person name="Elias S.M."/>
            <person name="Hasan A.M."/>
            <person name="Jahan S."/>
            <person name="Shafiuddin M."/>
            <person name="Mahmood N."/>
            <person name="Shommy N.S."/>
        </authorList>
    </citation>
    <scope>NUCLEOTIDE SEQUENCE [LARGE SCALE GENOMIC DNA]</scope>
    <source>
        <strain evidence="3">cv. O-4</strain>
    </source>
</reference>
<sequence length="34" mass="3705">MPVNHPSSTAGHPKPQTPPPDQCHPSPKPDRKTH</sequence>